<dbReference type="Pfam" id="PF00574">
    <property type="entry name" value="CLP_protease"/>
    <property type="match status" value="1"/>
</dbReference>
<evidence type="ECO:0000256" key="7">
    <source>
        <dbReference type="SAM" id="MobiDB-lite"/>
    </source>
</evidence>
<protein>
    <recommendedName>
        <fullName evidence="6">ATP-dependent Clp protease proteolytic subunit</fullName>
    </recommendedName>
</protein>
<evidence type="ECO:0000256" key="5">
    <source>
        <dbReference type="ARBA" id="ARBA00022825"/>
    </source>
</evidence>
<evidence type="ECO:0000313" key="8">
    <source>
        <dbReference type="EMBL" id="QMU97983.1"/>
    </source>
</evidence>
<evidence type="ECO:0000256" key="2">
    <source>
        <dbReference type="ARBA" id="ARBA00022490"/>
    </source>
</evidence>
<keyword evidence="3 8" id="KW-0645">Protease</keyword>
<evidence type="ECO:0000256" key="3">
    <source>
        <dbReference type="ARBA" id="ARBA00022670"/>
    </source>
</evidence>
<evidence type="ECO:0000313" key="9">
    <source>
        <dbReference type="Proteomes" id="UP000515708"/>
    </source>
</evidence>
<dbReference type="NCBIfam" id="NF045542">
    <property type="entry name" value="Clp_rel_HeadMat"/>
    <property type="match status" value="1"/>
</dbReference>
<dbReference type="InterPro" id="IPR001907">
    <property type="entry name" value="ClpP"/>
</dbReference>
<dbReference type="GO" id="GO:0004176">
    <property type="term" value="F:ATP-dependent peptidase activity"/>
    <property type="evidence" value="ECO:0007669"/>
    <property type="project" value="InterPro"/>
</dbReference>
<dbReference type="GO" id="GO:0006515">
    <property type="term" value="P:protein quality control for misfolded or incompletely synthesized proteins"/>
    <property type="evidence" value="ECO:0007669"/>
    <property type="project" value="TreeGrafter"/>
</dbReference>
<dbReference type="AlphaFoldDB" id="A0A7D8AHT9"/>
<dbReference type="Gene3D" id="3.90.226.10">
    <property type="entry name" value="2-enoyl-CoA Hydratase, Chain A, domain 1"/>
    <property type="match status" value="1"/>
</dbReference>
<keyword evidence="2" id="KW-0963">Cytoplasm</keyword>
<dbReference type="GO" id="GO:0051117">
    <property type="term" value="F:ATPase binding"/>
    <property type="evidence" value="ECO:0007669"/>
    <property type="project" value="TreeGrafter"/>
</dbReference>
<comment type="similarity">
    <text evidence="1 6">Belongs to the peptidase S14 family.</text>
</comment>
<sequence length="622" mass="65031">MNPHEQLRARLRLIEANAQHPARWNVEQGGGTASLHLYGVVGGFWGEIVASDVVREIDALDVAELHVYINSPGGDVYDGIAIRNALRRSSASIVVHVDGLAASAASFIAAAGDTVVMGENSELMIHDAWTIALGNADELRVVADDLDRISANIAAMYAEKAGGTADDWRALMKAETWYSASEAVTAGLADRVEGAADDTDDDELDVAARFTSPIYAHAGRAAAPAPLPVAAMAATRKEPRMNREQLAAALAAGTITQAQHDDGLRILDAMAAPHAPAAPAAAQPLAPSAGAPGEPVSAEYAAGPTTVPQAGAQVADRPRSLMNVAREAADLIQARASIHEVIANINNALTNVVPANDAGEAFLQPANVGEVWQAVPEGRPHVDALGGPKPLTAPKIEGWKWTIPTPVLQAYAGNLAEVPTGAWATQKVEETPSRWAFGNKVDRIYTDLGSADLIASLIAILRRGHGPVSDNAVAADLIAGATALTGTAPATLIDAITRTFLQLKKIGAAPTQFWMGEAAFTDFAKLKVSDLPAWIANATGFVELDGRTSLANVFDVDVDFQLAAQGFLALDKRAADVYETPIFQVEAVDVAHGGADIGLFTYGGTFLNDARGIVKATITPVP</sequence>
<name>A0A7D8AHT9_9MICO</name>
<dbReference type="GO" id="GO:0009368">
    <property type="term" value="C:endopeptidase Clp complex"/>
    <property type="evidence" value="ECO:0007669"/>
    <property type="project" value="TreeGrafter"/>
</dbReference>
<evidence type="ECO:0000256" key="6">
    <source>
        <dbReference type="RuleBase" id="RU003567"/>
    </source>
</evidence>
<proteinExistence type="inferred from homology"/>
<accession>A0A7D8AHT9</accession>
<dbReference type="Proteomes" id="UP000515708">
    <property type="component" value="Chromosome"/>
</dbReference>
<dbReference type="PANTHER" id="PTHR10381">
    <property type="entry name" value="ATP-DEPENDENT CLP PROTEASE PROTEOLYTIC SUBUNIT"/>
    <property type="match status" value="1"/>
</dbReference>
<evidence type="ECO:0000256" key="1">
    <source>
        <dbReference type="ARBA" id="ARBA00007039"/>
    </source>
</evidence>
<dbReference type="PRINTS" id="PR00127">
    <property type="entry name" value="CLPPROTEASEP"/>
</dbReference>
<feature type="compositionally biased region" description="Low complexity" evidence="7">
    <location>
        <begin position="278"/>
        <end position="292"/>
    </location>
</feature>
<dbReference type="SUPFAM" id="SSF52096">
    <property type="entry name" value="ClpP/crotonase"/>
    <property type="match status" value="1"/>
</dbReference>
<dbReference type="PANTHER" id="PTHR10381:SF70">
    <property type="entry name" value="ATP-DEPENDENT CLP PROTEASE PROTEOLYTIC SUBUNIT"/>
    <property type="match status" value="1"/>
</dbReference>
<keyword evidence="5" id="KW-0720">Serine protease</keyword>
<dbReference type="CDD" id="cd07016">
    <property type="entry name" value="S14_ClpP_1"/>
    <property type="match status" value="1"/>
</dbReference>
<keyword evidence="4" id="KW-0378">Hydrolase</keyword>
<dbReference type="InterPro" id="IPR023562">
    <property type="entry name" value="ClpP/TepA"/>
</dbReference>
<dbReference type="EMBL" id="CP043732">
    <property type="protein sequence ID" value="QMU97983.1"/>
    <property type="molecule type" value="Genomic_DNA"/>
</dbReference>
<evidence type="ECO:0000256" key="4">
    <source>
        <dbReference type="ARBA" id="ARBA00022801"/>
    </source>
</evidence>
<reference evidence="8 9" key="1">
    <citation type="journal article" date="2020" name="Front. Microbiol.">
        <title>Design of Bacterial Strain-Specific qPCR Assays Using NGS Data and Publicly Available Resources and Its Application to Track Biocontrol Strains.</title>
        <authorList>
            <person name="Hernandez I."/>
            <person name="Sant C."/>
            <person name="Martinez R."/>
            <person name="Fernandez C."/>
        </authorList>
    </citation>
    <scope>NUCLEOTIDE SEQUENCE [LARGE SCALE GENOMIC DNA]</scope>
    <source>
        <strain evidence="8 9">B24</strain>
    </source>
</reference>
<organism evidence="8 9">
    <name type="scientific">Microbacterium esteraromaticum</name>
    <dbReference type="NCBI Taxonomy" id="57043"/>
    <lineage>
        <taxon>Bacteria</taxon>
        <taxon>Bacillati</taxon>
        <taxon>Actinomycetota</taxon>
        <taxon>Actinomycetes</taxon>
        <taxon>Micrococcales</taxon>
        <taxon>Microbacteriaceae</taxon>
        <taxon>Microbacterium</taxon>
    </lineage>
</organism>
<gene>
    <name evidence="8" type="ORF">FVO59_12805</name>
</gene>
<dbReference type="InterPro" id="IPR029045">
    <property type="entry name" value="ClpP/crotonase-like_dom_sf"/>
</dbReference>
<dbReference type="GO" id="GO:0004252">
    <property type="term" value="F:serine-type endopeptidase activity"/>
    <property type="evidence" value="ECO:0007669"/>
    <property type="project" value="InterPro"/>
</dbReference>
<dbReference type="RefSeq" id="WP_182252993.1">
    <property type="nucleotide sequence ID" value="NZ_CP043732.1"/>
</dbReference>
<feature type="region of interest" description="Disordered" evidence="7">
    <location>
        <begin position="278"/>
        <end position="301"/>
    </location>
</feature>